<dbReference type="AlphaFoldDB" id="A0AAV2LF86"/>
<proteinExistence type="predicted"/>
<accession>A0AAV2LF86</accession>
<evidence type="ECO:0000313" key="2">
    <source>
        <dbReference type="Proteomes" id="UP001497482"/>
    </source>
</evidence>
<sequence>MLLSLSNSSFIYGSCVRGPPQHMHLTQMKEQTGEGLFLTAVAAFEVWASSSRPMELADTRETHRQH</sequence>
<dbReference type="EMBL" id="OZ035845">
    <property type="protein sequence ID" value="CAL1600141.1"/>
    <property type="molecule type" value="Genomic_DNA"/>
</dbReference>
<organism evidence="1 2">
    <name type="scientific">Knipowitschia caucasica</name>
    <name type="common">Caucasian dwarf goby</name>
    <name type="synonym">Pomatoschistus caucasicus</name>
    <dbReference type="NCBI Taxonomy" id="637954"/>
    <lineage>
        <taxon>Eukaryota</taxon>
        <taxon>Metazoa</taxon>
        <taxon>Chordata</taxon>
        <taxon>Craniata</taxon>
        <taxon>Vertebrata</taxon>
        <taxon>Euteleostomi</taxon>
        <taxon>Actinopterygii</taxon>
        <taxon>Neopterygii</taxon>
        <taxon>Teleostei</taxon>
        <taxon>Neoteleostei</taxon>
        <taxon>Acanthomorphata</taxon>
        <taxon>Gobiaria</taxon>
        <taxon>Gobiiformes</taxon>
        <taxon>Gobioidei</taxon>
        <taxon>Gobiidae</taxon>
        <taxon>Gobiinae</taxon>
        <taxon>Knipowitschia</taxon>
    </lineage>
</organism>
<name>A0AAV2LF86_KNICA</name>
<dbReference type="Proteomes" id="UP001497482">
    <property type="component" value="Chromosome 23"/>
</dbReference>
<keyword evidence="2" id="KW-1185">Reference proteome</keyword>
<protein>
    <submittedName>
        <fullName evidence="1">Uncharacterized protein</fullName>
    </submittedName>
</protein>
<evidence type="ECO:0000313" key="1">
    <source>
        <dbReference type="EMBL" id="CAL1600141.1"/>
    </source>
</evidence>
<reference evidence="1 2" key="1">
    <citation type="submission" date="2024-04" db="EMBL/GenBank/DDBJ databases">
        <authorList>
            <person name="Waldvogel A.-M."/>
            <person name="Schoenle A."/>
        </authorList>
    </citation>
    <scope>NUCLEOTIDE SEQUENCE [LARGE SCALE GENOMIC DNA]</scope>
</reference>
<gene>
    <name evidence="1" type="ORF">KC01_LOCUS28270</name>
</gene>